<dbReference type="InterPro" id="IPR009081">
    <property type="entry name" value="PP-bd_ACP"/>
</dbReference>
<dbReference type="Pfam" id="PF00550">
    <property type="entry name" value="PP-binding"/>
    <property type="match status" value="1"/>
</dbReference>
<reference evidence="5" key="1">
    <citation type="journal article" date="2019" name="Int. J. Syst. Evol. Microbiol.">
        <title>The Global Catalogue of Microorganisms (GCM) 10K type strain sequencing project: providing services to taxonomists for standard genome sequencing and annotation.</title>
        <authorList>
            <consortium name="The Broad Institute Genomics Platform"/>
            <consortium name="The Broad Institute Genome Sequencing Center for Infectious Disease"/>
            <person name="Wu L."/>
            <person name="Ma J."/>
        </authorList>
    </citation>
    <scope>NUCLEOTIDE SEQUENCE [LARGE SCALE GENOMIC DNA]</scope>
    <source>
        <strain evidence="5">JCM 4087</strain>
    </source>
</reference>
<evidence type="ECO:0000259" key="3">
    <source>
        <dbReference type="PROSITE" id="PS50075"/>
    </source>
</evidence>
<evidence type="ECO:0000313" key="5">
    <source>
        <dbReference type="Proteomes" id="UP001501102"/>
    </source>
</evidence>
<accession>A0ABP6J3X5</accession>
<dbReference type="Gene3D" id="1.10.1200.10">
    <property type="entry name" value="ACP-like"/>
    <property type="match status" value="1"/>
</dbReference>
<evidence type="ECO:0000256" key="1">
    <source>
        <dbReference type="ARBA" id="ARBA00022450"/>
    </source>
</evidence>
<dbReference type="Proteomes" id="UP001501102">
    <property type="component" value="Unassembled WGS sequence"/>
</dbReference>
<dbReference type="SUPFAM" id="SSF47336">
    <property type="entry name" value="ACP-like"/>
    <property type="match status" value="1"/>
</dbReference>
<sequence>MGEQLGHGDFGIEDGFFDVGGDSLHAVGIIGHLRTEFGIDASAEQEIIEGLFMNSTIADFAEIIVSLQGAAA</sequence>
<dbReference type="InterPro" id="IPR006162">
    <property type="entry name" value="Ppantetheine_attach_site"/>
</dbReference>
<evidence type="ECO:0000313" key="4">
    <source>
        <dbReference type="EMBL" id="GAA2920038.1"/>
    </source>
</evidence>
<name>A0ABP6J3X5_STRTU</name>
<dbReference type="PROSITE" id="PS50075">
    <property type="entry name" value="CARRIER"/>
    <property type="match status" value="1"/>
</dbReference>
<feature type="domain" description="Carrier" evidence="3">
    <location>
        <begin position="1"/>
        <end position="68"/>
    </location>
</feature>
<gene>
    <name evidence="4" type="ORF">GCM10020221_15370</name>
</gene>
<dbReference type="PROSITE" id="PS00012">
    <property type="entry name" value="PHOSPHOPANTETHEINE"/>
    <property type="match status" value="1"/>
</dbReference>
<dbReference type="InterPro" id="IPR036736">
    <property type="entry name" value="ACP-like_sf"/>
</dbReference>
<keyword evidence="5" id="KW-1185">Reference proteome</keyword>
<dbReference type="EMBL" id="BAAAXZ010000057">
    <property type="protein sequence ID" value="GAA2920038.1"/>
    <property type="molecule type" value="Genomic_DNA"/>
</dbReference>
<keyword evidence="2" id="KW-0597">Phosphoprotein</keyword>
<protein>
    <recommendedName>
        <fullName evidence="3">Carrier domain-containing protein</fullName>
    </recommendedName>
</protein>
<evidence type="ECO:0000256" key="2">
    <source>
        <dbReference type="ARBA" id="ARBA00022553"/>
    </source>
</evidence>
<proteinExistence type="predicted"/>
<keyword evidence="1" id="KW-0596">Phosphopantetheine</keyword>
<comment type="caution">
    <text evidence="4">The sequence shown here is derived from an EMBL/GenBank/DDBJ whole genome shotgun (WGS) entry which is preliminary data.</text>
</comment>
<organism evidence="4 5">
    <name type="scientific">Streptomyces thioluteus</name>
    <dbReference type="NCBI Taxonomy" id="66431"/>
    <lineage>
        <taxon>Bacteria</taxon>
        <taxon>Bacillati</taxon>
        <taxon>Actinomycetota</taxon>
        <taxon>Actinomycetes</taxon>
        <taxon>Kitasatosporales</taxon>
        <taxon>Streptomycetaceae</taxon>
        <taxon>Streptomyces</taxon>
    </lineage>
</organism>
<dbReference type="RefSeq" id="WP_344961762.1">
    <property type="nucleotide sequence ID" value="NZ_BAAAXZ010000057.1"/>
</dbReference>